<feature type="modified residue" description="4-aspartylphosphate" evidence="2">
    <location>
        <position position="52"/>
    </location>
</feature>
<evidence type="ECO:0000313" key="4">
    <source>
        <dbReference type="EMBL" id="MBO3743723.1"/>
    </source>
</evidence>
<dbReference type="InterPro" id="IPR001789">
    <property type="entry name" value="Sig_transdc_resp-reg_receiver"/>
</dbReference>
<dbReference type="PANTHER" id="PTHR44591:SF3">
    <property type="entry name" value="RESPONSE REGULATORY DOMAIN-CONTAINING PROTEIN"/>
    <property type="match status" value="1"/>
</dbReference>
<evidence type="ECO:0000259" key="3">
    <source>
        <dbReference type="PROSITE" id="PS50110"/>
    </source>
</evidence>
<dbReference type="EMBL" id="JAGFNS010000044">
    <property type="protein sequence ID" value="MBO3743723.1"/>
    <property type="molecule type" value="Genomic_DNA"/>
</dbReference>
<dbReference type="PROSITE" id="PS50110">
    <property type="entry name" value="RESPONSE_REGULATORY"/>
    <property type="match status" value="1"/>
</dbReference>
<dbReference type="Gene3D" id="3.40.50.2300">
    <property type="match status" value="1"/>
</dbReference>
<dbReference type="SUPFAM" id="SSF52172">
    <property type="entry name" value="CheY-like"/>
    <property type="match status" value="1"/>
</dbReference>
<name>A0ABS3UYQ7_9ACTN</name>
<dbReference type="InterPro" id="IPR050595">
    <property type="entry name" value="Bact_response_regulator"/>
</dbReference>
<sequence>MATVLIADHEVDHRELLMLALLRMGFDVVTVPDATAALARLAEGGIDVAVIDVRMAGISGIELCRLIRRAPETAALPILMVSAGLHRHQALTALHAGADDFLGKPFSRAEFTARVEALMRLRTAAAARATAAARAALIAARQAMPPPAAEQKKQVVRHIA</sequence>
<evidence type="ECO:0000313" key="5">
    <source>
        <dbReference type="Proteomes" id="UP000679690"/>
    </source>
</evidence>
<keyword evidence="1 2" id="KW-0597">Phosphoprotein</keyword>
<accession>A0ABS3UYQ7</accession>
<gene>
    <name evidence="4" type="ORF">J5X75_40125</name>
</gene>
<evidence type="ECO:0000256" key="2">
    <source>
        <dbReference type="PROSITE-ProRule" id="PRU00169"/>
    </source>
</evidence>
<dbReference type="Pfam" id="PF00072">
    <property type="entry name" value="Response_reg"/>
    <property type="match status" value="1"/>
</dbReference>
<dbReference type="PANTHER" id="PTHR44591">
    <property type="entry name" value="STRESS RESPONSE REGULATOR PROTEIN 1"/>
    <property type="match status" value="1"/>
</dbReference>
<keyword evidence="5" id="KW-1185">Reference proteome</keyword>
<dbReference type="Proteomes" id="UP000679690">
    <property type="component" value="Unassembled WGS sequence"/>
</dbReference>
<dbReference type="InterPro" id="IPR011006">
    <property type="entry name" value="CheY-like_superfamily"/>
</dbReference>
<dbReference type="RefSeq" id="WP_208472964.1">
    <property type="nucleotide sequence ID" value="NZ_JAGFNS010000044.1"/>
</dbReference>
<proteinExistence type="predicted"/>
<organism evidence="4 5">
    <name type="scientific">Actinoplanes flavus</name>
    <dbReference type="NCBI Taxonomy" id="2820290"/>
    <lineage>
        <taxon>Bacteria</taxon>
        <taxon>Bacillati</taxon>
        <taxon>Actinomycetota</taxon>
        <taxon>Actinomycetes</taxon>
        <taxon>Micromonosporales</taxon>
        <taxon>Micromonosporaceae</taxon>
        <taxon>Actinoplanes</taxon>
    </lineage>
</organism>
<feature type="domain" description="Response regulatory" evidence="3">
    <location>
        <begin position="3"/>
        <end position="119"/>
    </location>
</feature>
<evidence type="ECO:0000256" key="1">
    <source>
        <dbReference type="ARBA" id="ARBA00022553"/>
    </source>
</evidence>
<dbReference type="SMART" id="SM00448">
    <property type="entry name" value="REC"/>
    <property type="match status" value="1"/>
</dbReference>
<comment type="caution">
    <text evidence="4">The sequence shown here is derived from an EMBL/GenBank/DDBJ whole genome shotgun (WGS) entry which is preliminary data.</text>
</comment>
<protein>
    <submittedName>
        <fullName evidence="4">Response regulator</fullName>
    </submittedName>
</protein>
<reference evidence="4 5" key="1">
    <citation type="submission" date="2021-03" db="EMBL/GenBank/DDBJ databases">
        <title>Actinoplanes flavus sp. nov., a novel actinomycete isolated from Coconut Palm rhizosphere soil.</title>
        <authorList>
            <person name="Luo X."/>
        </authorList>
    </citation>
    <scope>NUCLEOTIDE SEQUENCE [LARGE SCALE GENOMIC DNA]</scope>
    <source>
        <strain evidence="4 5">NEAU-H7</strain>
    </source>
</reference>